<gene>
    <name evidence="2" type="ordered locus">BN6_38170</name>
</gene>
<dbReference type="HOGENOM" id="CLU_1926058_0_0_11"/>
<proteinExistence type="predicted"/>
<dbReference type="KEGG" id="sesp:BN6_38170"/>
<feature type="transmembrane region" description="Helical" evidence="1">
    <location>
        <begin position="92"/>
        <end position="125"/>
    </location>
</feature>
<evidence type="ECO:0000256" key="1">
    <source>
        <dbReference type="SAM" id="Phobius"/>
    </source>
</evidence>
<dbReference type="SUPFAM" id="SSF103473">
    <property type="entry name" value="MFS general substrate transporter"/>
    <property type="match status" value="1"/>
</dbReference>
<name>K0K3M2_SACES</name>
<reference evidence="2 3" key="1">
    <citation type="journal article" date="2012" name="BMC Genomics">
        <title>Complete genome sequence of Saccharothrix espanaensis DSM 44229T and comparison to the other completely sequenced Pseudonocardiaceae.</title>
        <authorList>
            <person name="Strobel T."/>
            <person name="Al-Dilaimi A."/>
            <person name="Blom J."/>
            <person name="Gessner A."/>
            <person name="Kalinowski J."/>
            <person name="Luzhetska M."/>
            <person name="Puhler A."/>
            <person name="Szczepanowski R."/>
            <person name="Bechthold A."/>
            <person name="Ruckert C."/>
        </authorList>
    </citation>
    <scope>NUCLEOTIDE SEQUENCE [LARGE SCALE GENOMIC DNA]</scope>
    <source>
        <strain evidence="3">ATCC 51144 / DSM 44229 / JCM 9112 / NBRC 15066 / NRRL 15764</strain>
    </source>
</reference>
<accession>K0K3M2</accession>
<keyword evidence="3" id="KW-1185">Reference proteome</keyword>
<feature type="transmembrane region" description="Helical" evidence="1">
    <location>
        <begin position="21"/>
        <end position="40"/>
    </location>
</feature>
<evidence type="ECO:0000313" key="2">
    <source>
        <dbReference type="EMBL" id="CCH31108.1"/>
    </source>
</evidence>
<dbReference type="AlphaFoldDB" id="K0K3M2"/>
<keyword evidence="1" id="KW-1133">Transmembrane helix</keyword>
<dbReference type="EMBL" id="HE804045">
    <property type="protein sequence ID" value="CCH31108.1"/>
    <property type="molecule type" value="Genomic_DNA"/>
</dbReference>
<dbReference type="InterPro" id="IPR036259">
    <property type="entry name" value="MFS_trans_sf"/>
</dbReference>
<keyword evidence="1" id="KW-0812">Transmembrane</keyword>
<protein>
    <submittedName>
        <fullName evidence="2">Uncharacterized protein</fullName>
    </submittedName>
</protein>
<keyword evidence="1" id="KW-0472">Membrane</keyword>
<feature type="transmembrane region" description="Helical" evidence="1">
    <location>
        <begin position="60"/>
        <end position="80"/>
    </location>
</feature>
<sequence>MSQANPDLPGTRPRPKKGAGVIVLLVLMSLANTFTLVIGIAGMVDEIEHGRDWDDDELRLAAFVTIMSLIAVTALVGAWLTRKWGPRLYVAATGLGLVIGLVITGGASFSPISLVGIALAAALWITAENNW</sequence>
<dbReference type="STRING" id="1179773.BN6_38170"/>
<organism evidence="2 3">
    <name type="scientific">Saccharothrix espanaensis (strain ATCC 51144 / DSM 44229 / JCM 9112 / NBRC 15066 / NRRL 15764)</name>
    <dbReference type="NCBI Taxonomy" id="1179773"/>
    <lineage>
        <taxon>Bacteria</taxon>
        <taxon>Bacillati</taxon>
        <taxon>Actinomycetota</taxon>
        <taxon>Actinomycetes</taxon>
        <taxon>Pseudonocardiales</taxon>
        <taxon>Pseudonocardiaceae</taxon>
        <taxon>Saccharothrix</taxon>
    </lineage>
</organism>
<dbReference type="Proteomes" id="UP000006281">
    <property type="component" value="Chromosome"/>
</dbReference>
<evidence type="ECO:0000313" key="3">
    <source>
        <dbReference type="Proteomes" id="UP000006281"/>
    </source>
</evidence>